<evidence type="ECO:0000313" key="3">
    <source>
        <dbReference type="EMBL" id="PQM31125.1"/>
    </source>
</evidence>
<keyword evidence="2" id="KW-0472">Membrane</keyword>
<feature type="transmembrane region" description="Helical" evidence="2">
    <location>
        <begin position="6"/>
        <end position="30"/>
    </location>
</feature>
<feature type="region of interest" description="Disordered" evidence="1">
    <location>
        <begin position="181"/>
        <end position="204"/>
    </location>
</feature>
<gene>
    <name evidence="3" type="ORF">SMSRO_SF009280</name>
</gene>
<evidence type="ECO:0000313" key="4">
    <source>
        <dbReference type="Proteomes" id="UP000031565"/>
    </source>
</evidence>
<feature type="transmembrane region" description="Helical" evidence="2">
    <location>
        <begin position="46"/>
        <end position="67"/>
    </location>
</feature>
<keyword evidence="2" id="KW-0812">Transmembrane</keyword>
<dbReference type="STRING" id="2138.SMSRO_v1c08930"/>
<proteinExistence type="predicted"/>
<feature type="transmembrane region" description="Helical" evidence="2">
    <location>
        <begin position="79"/>
        <end position="101"/>
    </location>
</feature>
<keyword evidence="2" id="KW-1133">Transmembrane helix</keyword>
<protein>
    <submittedName>
        <fullName evidence="3">Uncharacterized protein</fullName>
    </submittedName>
</protein>
<dbReference type="EMBL" id="JTLV02000001">
    <property type="protein sequence ID" value="PQM31125.1"/>
    <property type="molecule type" value="Genomic_DNA"/>
</dbReference>
<sequence>MDDQKGTIISIAMAAFLFVAVSLSIIGYLISFTKQEFKERFVNKKILIILFTVLGINLPVVIVGFLLEFVIKPATNAPVIAVIVIAFVLTVAVGVYIFLFLQTIAIGIDEKEIAFLGERILIRKINRVERNDKTNQLIIHYTEGSRSKKKTRFSLASQAGQFMVNNVSLLNQEIMMFVPDSEQPADSKPTAESTSETVKETKKD</sequence>
<dbReference type="AlphaFoldDB" id="A0A2P6FCD5"/>
<name>A0A2P6FCD5_9MOLU</name>
<evidence type="ECO:0000256" key="2">
    <source>
        <dbReference type="SAM" id="Phobius"/>
    </source>
</evidence>
<dbReference type="Proteomes" id="UP000031565">
    <property type="component" value="Unassembled WGS sequence"/>
</dbReference>
<reference evidence="3 4" key="1">
    <citation type="journal article" date="2015" name="MBio">
        <title>Genome sequence of the Drosophila melanogaster male-killing Spiroplasma strain MSRO endosymbiont.</title>
        <authorList>
            <person name="Paredes J.C."/>
            <person name="Herren J.K."/>
            <person name="Schupfer F."/>
            <person name="Marin R."/>
            <person name="Claverol S."/>
            <person name="Kuo C.H."/>
            <person name="Lemaitre B."/>
            <person name="Beven L."/>
        </authorList>
    </citation>
    <scope>NUCLEOTIDE SEQUENCE [LARGE SCALE GENOMIC DNA]</scope>
    <source>
        <strain evidence="3 4">MSRO</strain>
    </source>
</reference>
<keyword evidence="4" id="KW-1185">Reference proteome</keyword>
<dbReference type="RefSeq" id="WP_040093270.1">
    <property type="nucleotide sequence ID" value="NZ_CM020866.1"/>
</dbReference>
<accession>A0A2P6FCD5</accession>
<organism evidence="3 4">
    <name type="scientific">Spiroplasma poulsonii</name>
    <dbReference type="NCBI Taxonomy" id="2138"/>
    <lineage>
        <taxon>Bacteria</taxon>
        <taxon>Bacillati</taxon>
        <taxon>Mycoplasmatota</taxon>
        <taxon>Mollicutes</taxon>
        <taxon>Entomoplasmatales</taxon>
        <taxon>Spiroplasmataceae</taxon>
        <taxon>Spiroplasma</taxon>
    </lineage>
</organism>
<evidence type="ECO:0000256" key="1">
    <source>
        <dbReference type="SAM" id="MobiDB-lite"/>
    </source>
</evidence>
<comment type="caution">
    <text evidence="3">The sequence shown here is derived from an EMBL/GenBank/DDBJ whole genome shotgun (WGS) entry which is preliminary data.</text>
</comment>